<evidence type="ECO:0000256" key="1">
    <source>
        <dbReference type="ARBA" id="ARBA00009437"/>
    </source>
</evidence>
<dbReference type="InterPro" id="IPR036388">
    <property type="entry name" value="WH-like_DNA-bd_sf"/>
</dbReference>
<dbReference type="FunFam" id="1.10.10.10:FF:000001">
    <property type="entry name" value="LysR family transcriptional regulator"/>
    <property type="match status" value="1"/>
</dbReference>
<dbReference type="AlphaFoldDB" id="A0A5U8SXH2"/>
<dbReference type="InterPro" id="IPR000847">
    <property type="entry name" value="LysR_HTH_N"/>
</dbReference>
<dbReference type="GO" id="GO:0003700">
    <property type="term" value="F:DNA-binding transcription factor activity"/>
    <property type="evidence" value="ECO:0007669"/>
    <property type="project" value="InterPro"/>
</dbReference>
<dbReference type="Pfam" id="PF03466">
    <property type="entry name" value="LysR_substrate"/>
    <property type="match status" value="1"/>
</dbReference>
<organism evidence="6">
    <name type="scientific">Salmonella enterica subsp. enterica serovar Chester</name>
    <dbReference type="NCBI Taxonomy" id="149386"/>
    <lineage>
        <taxon>Bacteria</taxon>
        <taxon>Pseudomonadati</taxon>
        <taxon>Pseudomonadota</taxon>
        <taxon>Gammaproteobacteria</taxon>
        <taxon>Enterobacterales</taxon>
        <taxon>Enterobacteriaceae</taxon>
        <taxon>Salmonella</taxon>
    </lineage>
</organism>
<dbReference type="PANTHER" id="PTHR30537:SF31">
    <property type="entry name" value="TRANSCRIPTIONAL REGULATOR, LYSR FAMILY"/>
    <property type="match status" value="1"/>
</dbReference>
<accession>A0A5U8SXH2</accession>
<gene>
    <name evidence="6" type="ORF">DS524_24115</name>
</gene>
<dbReference type="Pfam" id="PF00126">
    <property type="entry name" value="HTH_1"/>
    <property type="match status" value="1"/>
</dbReference>
<dbReference type="EMBL" id="AAGUAT010000039">
    <property type="protein sequence ID" value="EBR9858844.1"/>
    <property type="molecule type" value="Genomic_DNA"/>
</dbReference>
<dbReference type="GO" id="GO:0006351">
    <property type="term" value="P:DNA-templated transcription"/>
    <property type="evidence" value="ECO:0007669"/>
    <property type="project" value="TreeGrafter"/>
</dbReference>
<dbReference type="Gene3D" id="3.40.190.290">
    <property type="match status" value="1"/>
</dbReference>
<proteinExistence type="inferred from homology"/>
<evidence type="ECO:0000256" key="3">
    <source>
        <dbReference type="ARBA" id="ARBA00023125"/>
    </source>
</evidence>
<dbReference type="InterPro" id="IPR005119">
    <property type="entry name" value="LysR_subst-bd"/>
</dbReference>
<dbReference type="CDD" id="cd08473">
    <property type="entry name" value="PBP2_CrgA_like_4"/>
    <property type="match status" value="1"/>
</dbReference>
<evidence type="ECO:0000259" key="5">
    <source>
        <dbReference type="PROSITE" id="PS50931"/>
    </source>
</evidence>
<reference evidence="6" key="1">
    <citation type="submission" date="2018-07" db="EMBL/GenBank/DDBJ databases">
        <authorList>
            <person name="Ashton P.M."/>
            <person name="Dallman T."/>
            <person name="Nair S."/>
            <person name="De Pinna E."/>
            <person name="Peters T."/>
            <person name="Grant K."/>
        </authorList>
    </citation>
    <scope>NUCLEOTIDE SEQUENCE</scope>
    <source>
        <strain evidence="6">296838</strain>
    </source>
</reference>
<name>A0A5U8SXH2_SALET</name>
<comment type="caution">
    <text evidence="6">The sequence shown here is derived from an EMBL/GenBank/DDBJ whole genome shotgun (WGS) entry which is preliminary data.</text>
</comment>
<dbReference type="GO" id="GO:0043565">
    <property type="term" value="F:sequence-specific DNA binding"/>
    <property type="evidence" value="ECO:0007669"/>
    <property type="project" value="TreeGrafter"/>
</dbReference>
<dbReference type="InterPro" id="IPR036390">
    <property type="entry name" value="WH_DNA-bd_sf"/>
</dbReference>
<dbReference type="InterPro" id="IPR058163">
    <property type="entry name" value="LysR-type_TF_proteobact-type"/>
</dbReference>
<evidence type="ECO:0000256" key="4">
    <source>
        <dbReference type="ARBA" id="ARBA00023163"/>
    </source>
</evidence>
<dbReference type="SUPFAM" id="SSF53850">
    <property type="entry name" value="Periplasmic binding protein-like II"/>
    <property type="match status" value="1"/>
</dbReference>
<sequence length="326" mass="36243">MRRIFLCILIRRITLRVTGMKYDLNDLYYFVKVVEYGGFSPAGEALGIPKSRLSRRIADLEQKLNISLIYRSTRQFHVTEIGQTFYQQCKNVIDEAEIAEEIICSVQGHPRGSVKFSCPVALLQAYLQDLLTDFMVKYPDIDVQILAVNRPVDVISEGFDLALRVRSLPLDDSGLTMKVLGYSRRILVASPLLFTGKAAPQHPDELTEFPILANSEQKQNYTLTLTGEDGSSITKHLTARLATTDVMTLHRAACKGLGIARLPEGVVLNDLTAGRLVRVLPGWQFPQDVIHAVFPSRKGLLPAVQALLNYLAERVPQTAAFSGTGE</sequence>
<comment type="similarity">
    <text evidence="1">Belongs to the LysR transcriptional regulatory family.</text>
</comment>
<dbReference type="PROSITE" id="PS50931">
    <property type="entry name" value="HTH_LYSR"/>
    <property type="match status" value="1"/>
</dbReference>
<dbReference type="Gene3D" id="1.10.10.10">
    <property type="entry name" value="Winged helix-like DNA-binding domain superfamily/Winged helix DNA-binding domain"/>
    <property type="match status" value="1"/>
</dbReference>
<dbReference type="SUPFAM" id="SSF46785">
    <property type="entry name" value="Winged helix' DNA-binding domain"/>
    <property type="match status" value="1"/>
</dbReference>
<feature type="domain" description="HTH lysR-type" evidence="5">
    <location>
        <begin position="22"/>
        <end position="79"/>
    </location>
</feature>
<protein>
    <submittedName>
        <fullName evidence="6">LysR family transcriptional regulator</fullName>
    </submittedName>
</protein>
<keyword evidence="2" id="KW-0805">Transcription regulation</keyword>
<keyword evidence="3" id="KW-0238">DNA-binding</keyword>
<evidence type="ECO:0000256" key="2">
    <source>
        <dbReference type="ARBA" id="ARBA00023015"/>
    </source>
</evidence>
<keyword evidence="4" id="KW-0804">Transcription</keyword>
<evidence type="ECO:0000313" key="6">
    <source>
        <dbReference type="EMBL" id="EBR9858844.1"/>
    </source>
</evidence>
<dbReference type="PANTHER" id="PTHR30537">
    <property type="entry name" value="HTH-TYPE TRANSCRIPTIONAL REGULATOR"/>
    <property type="match status" value="1"/>
</dbReference>